<evidence type="ECO:0000256" key="1">
    <source>
        <dbReference type="ARBA" id="ARBA00022723"/>
    </source>
</evidence>
<keyword evidence="1" id="KW-0479">Metal-binding</keyword>
<dbReference type="InterPro" id="IPR023696">
    <property type="entry name" value="Ureohydrolase_dom_sf"/>
</dbReference>
<protein>
    <submittedName>
        <fullName evidence="4">Arginase family, putative</fullName>
    </submittedName>
</protein>
<comment type="similarity">
    <text evidence="3">Belongs to the arginase family.</text>
</comment>
<dbReference type="VEuPathDB" id="TriTrypDB:ADEAN_000659700"/>
<dbReference type="Gene3D" id="3.40.800.10">
    <property type="entry name" value="Ureohydrolase domain"/>
    <property type="match status" value="1"/>
</dbReference>
<dbReference type="GO" id="GO:0046872">
    <property type="term" value="F:metal ion binding"/>
    <property type="evidence" value="ECO:0007669"/>
    <property type="project" value="UniProtKB-KW"/>
</dbReference>
<organism evidence="4 5">
    <name type="scientific">Angomonas deanei</name>
    <dbReference type="NCBI Taxonomy" id="59799"/>
    <lineage>
        <taxon>Eukaryota</taxon>
        <taxon>Discoba</taxon>
        <taxon>Euglenozoa</taxon>
        <taxon>Kinetoplastea</taxon>
        <taxon>Metakinetoplastina</taxon>
        <taxon>Trypanosomatida</taxon>
        <taxon>Trypanosomatidae</taxon>
        <taxon>Strigomonadinae</taxon>
        <taxon>Angomonas</taxon>
    </lineage>
</organism>
<dbReference type="AlphaFoldDB" id="A0A7G2CJI4"/>
<evidence type="ECO:0000313" key="5">
    <source>
        <dbReference type="Proteomes" id="UP000515908"/>
    </source>
</evidence>
<dbReference type="Proteomes" id="UP000515908">
    <property type="component" value="Chromosome 13"/>
</dbReference>
<accession>A0A7G2CJI4</accession>
<dbReference type="GO" id="GO:0008783">
    <property type="term" value="F:agmatinase activity"/>
    <property type="evidence" value="ECO:0007669"/>
    <property type="project" value="TreeGrafter"/>
</dbReference>
<evidence type="ECO:0000256" key="2">
    <source>
        <dbReference type="ARBA" id="ARBA00022801"/>
    </source>
</evidence>
<proteinExistence type="inferred from homology"/>
<dbReference type="PANTHER" id="PTHR11358">
    <property type="entry name" value="ARGINASE/AGMATINASE"/>
    <property type="match status" value="1"/>
</dbReference>
<keyword evidence="2" id="KW-0378">Hydrolase</keyword>
<dbReference type="InterPro" id="IPR006035">
    <property type="entry name" value="Ureohydrolase"/>
</dbReference>
<dbReference type="Pfam" id="PF00491">
    <property type="entry name" value="Arginase"/>
    <property type="match status" value="1"/>
</dbReference>
<dbReference type="GO" id="GO:0033389">
    <property type="term" value="P:putrescine biosynthetic process from arginine, via agmatine"/>
    <property type="evidence" value="ECO:0007669"/>
    <property type="project" value="TreeGrafter"/>
</dbReference>
<dbReference type="SUPFAM" id="SSF52768">
    <property type="entry name" value="Arginase/deacetylase"/>
    <property type="match status" value="1"/>
</dbReference>
<dbReference type="PROSITE" id="PS51257">
    <property type="entry name" value="PROKAR_LIPOPROTEIN"/>
    <property type="match status" value="1"/>
</dbReference>
<dbReference type="PROSITE" id="PS51409">
    <property type="entry name" value="ARGINASE_2"/>
    <property type="match status" value="1"/>
</dbReference>
<name>A0A7G2CJI4_9TRYP</name>
<evidence type="ECO:0000313" key="4">
    <source>
        <dbReference type="EMBL" id="CAD2219104.1"/>
    </source>
</evidence>
<keyword evidence="5" id="KW-1185">Reference proteome</keyword>
<dbReference type="EMBL" id="LR877157">
    <property type="protein sequence ID" value="CAD2219104.1"/>
    <property type="molecule type" value="Genomic_DNA"/>
</dbReference>
<gene>
    <name evidence="4" type="ORF">ADEAN_000659700</name>
</gene>
<reference evidence="4 5" key="1">
    <citation type="submission" date="2020-08" db="EMBL/GenBank/DDBJ databases">
        <authorList>
            <person name="Newling K."/>
            <person name="Davey J."/>
            <person name="Forrester S."/>
        </authorList>
    </citation>
    <scope>NUCLEOTIDE SEQUENCE [LARGE SCALE GENOMIC DNA]</scope>
    <source>
        <strain evidence="5">Crithidia deanei Carvalho (ATCC PRA-265)</strain>
    </source>
</reference>
<evidence type="ECO:0000256" key="3">
    <source>
        <dbReference type="PROSITE-ProRule" id="PRU00742"/>
    </source>
</evidence>
<dbReference type="PANTHER" id="PTHR11358:SF26">
    <property type="entry name" value="GUANIDINO ACID HYDROLASE, MITOCHONDRIAL"/>
    <property type="match status" value="1"/>
</dbReference>
<dbReference type="OrthoDB" id="288726at2759"/>
<sequence>MFSKFLTKVKAIPARSSDWANRLGPVALVGYGCGAHQSSQMLLNHFYNSPRDCDIYAELTFHDQAPIECPPETVFFLPVLKCGDMSDVDTPTPEEWYLASTECTTDLLEKGYVPVSVGGDGSATLSMVEAYKRLFPSDEVVVIHFSAHPRVGKVDSPVRVLLEKGLLKGVVSVGNRAVNSADRKVRKEHKMFYMDMHAIYSKGLFCIRDIRNDYPVFLSIDASVLDPAFAPGVEDPVPGGLSTRDLLHILNGVRGPKVVGIDVHGYNPKLDITRGDGLGLTQMALSKVIKESILKAFTISSQTEEEGMTRVQMMQRQGTISENPYPDH</sequence>